<feature type="domain" description="Xylose isomerase-like TIM barrel" evidence="2">
    <location>
        <begin position="34"/>
        <end position="237"/>
    </location>
</feature>
<protein>
    <submittedName>
        <fullName evidence="3">Sugar phosphate isomerase/epimerase</fullName>
    </submittedName>
</protein>
<evidence type="ECO:0000256" key="1">
    <source>
        <dbReference type="ARBA" id="ARBA00023235"/>
    </source>
</evidence>
<dbReference type="InterPro" id="IPR036237">
    <property type="entry name" value="Xyl_isomerase-like_sf"/>
</dbReference>
<evidence type="ECO:0000313" key="4">
    <source>
        <dbReference type="Proteomes" id="UP000886841"/>
    </source>
</evidence>
<reference evidence="3" key="1">
    <citation type="submission" date="2020-10" db="EMBL/GenBank/DDBJ databases">
        <authorList>
            <person name="Gilroy R."/>
        </authorList>
    </citation>
    <scope>NUCLEOTIDE SEQUENCE</scope>
    <source>
        <strain evidence="3">ChiSxjej1B13-7041</strain>
    </source>
</reference>
<dbReference type="GO" id="GO:0016853">
    <property type="term" value="F:isomerase activity"/>
    <property type="evidence" value="ECO:0007669"/>
    <property type="project" value="UniProtKB-KW"/>
</dbReference>
<dbReference type="Pfam" id="PF01261">
    <property type="entry name" value="AP_endonuc_2"/>
    <property type="match status" value="1"/>
</dbReference>
<accession>A0A9D1EK90</accession>
<dbReference type="PANTHER" id="PTHR43489">
    <property type="entry name" value="ISOMERASE"/>
    <property type="match status" value="1"/>
</dbReference>
<dbReference type="Proteomes" id="UP000886841">
    <property type="component" value="Unassembled WGS sequence"/>
</dbReference>
<proteinExistence type="predicted"/>
<comment type="caution">
    <text evidence="3">The sequence shown here is derived from an EMBL/GenBank/DDBJ whole genome shotgun (WGS) entry which is preliminary data.</text>
</comment>
<evidence type="ECO:0000313" key="3">
    <source>
        <dbReference type="EMBL" id="HIR93465.1"/>
    </source>
</evidence>
<organism evidence="3 4">
    <name type="scientific">Candidatus Egerieimonas intestinavium</name>
    <dbReference type="NCBI Taxonomy" id="2840777"/>
    <lineage>
        <taxon>Bacteria</taxon>
        <taxon>Bacillati</taxon>
        <taxon>Bacillota</taxon>
        <taxon>Clostridia</taxon>
        <taxon>Lachnospirales</taxon>
        <taxon>Lachnospiraceae</taxon>
        <taxon>Lachnospiraceae incertae sedis</taxon>
        <taxon>Candidatus Egerieimonas</taxon>
    </lineage>
</organism>
<reference evidence="3" key="2">
    <citation type="journal article" date="2021" name="PeerJ">
        <title>Extensive microbial diversity within the chicken gut microbiome revealed by metagenomics and culture.</title>
        <authorList>
            <person name="Gilroy R."/>
            <person name="Ravi A."/>
            <person name="Getino M."/>
            <person name="Pursley I."/>
            <person name="Horton D.L."/>
            <person name="Alikhan N.F."/>
            <person name="Baker D."/>
            <person name="Gharbi K."/>
            <person name="Hall N."/>
            <person name="Watson M."/>
            <person name="Adriaenssens E.M."/>
            <person name="Foster-Nyarko E."/>
            <person name="Jarju S."/>
            <person name="Secka A."/>
            <person name="Antonio M."/>
            <person name="Oren A."/>
            <person name="Chaudhuri R.R."/>
            <person name="La Ragione R."/>
            <person name="Hildebrand F."/>
            <person name="Pallen M.J."/>
        </authorList>
    </citation>
    <scope>NUCLEOTIDE SEQUENCE</scope>
    <source>
        <strain evidence="3">ChiSxjej1B13-7041</strain>
    </source>
</reference>
<dbReference type="InterPro" id="IPR050417">
    <property type="entry name" value="Sugar_Epim/Isomerase"/>
</dbReference>
<gene>
    <name evidence="3" type="ORF">IAB98_08625</name>
</gene>
<keyword evidence="1 3" id="KW-0413">Isomerase</keyword>
<name>A0A9D1EK90_9FIRM</name>
<dbReference type="InterPro" id="IPR013022">
    <property type="entry name" value="Xyl_isomerase-like_TIM-brl"/>
</dbReference>
<dbReference type="SUPFAM" id="SSF51658">
    <property type="entry name" value="Xylose isomerase-like"/>
    <property type="match status" value="1"/>
</dbReference>
<dbReference type="Gene3D" id="3.20.20.150">
    <property type="entry name" value="Divalent-metal-dependent TIM barrel enzymes"/>
    <property type="match status" value="1"/>
</dbReference>
<evidence type="ECO:0000259" key="2">
    <source>
        <dbReference type="Pfam" id="PF01261"/>
    </source>
</evidence>
<dbReference type="AlphaFoldDB" id="A0A9D1EK90"/>
<dbReference type="PANTHER" id="PTHR43489:SF7">
    <property type="entry name" value="3-DEHYDRO-D-GULOSIDE 4-EPIMERASE-RELATED"/>
    <property type="match status" value="1"/>
</dbReference>
<dbReference type="EMBL" id="DVHU01000078">
    <property type="protein sequence ID" value="HIR93465.1"/>
    <property type="molecule type" value="Genomic_DNA"/>
</dbReference>
<sequence length="307" mass="34436">MAQKLLTSGHLLEMFMPYRKDEARMLEVLRRAVKLDFYKGVELGTFFDAKNRKAVRDILEANHLNGTTFVTPYVKENKLSLSDLNEDGRQKAIALVKEHAGYAAETGYTNFGVPSGDDPGAEKREEAKKVLADSMVELADYLKGLGLNLTIEPLDRYAYKKQLIGPMEETTQWFAPIHEACPNAYIHWDSAHEALGKTNLDDSITWASPYIAQFHLCNAILDTEHPCFGDLHMDVGTAPDFTTEGFLSPEIGAHILKKIASYDKPAGIKDVYVSVEVLGHPGDDLWLKEKNAREFLMKCFDLAGMEY</sequence>